<dbReference type="AlphaFoldDB" id="A0A1G2JAD4"/>
<comment type="caution">
    <text evidence="1">The sequence shown here is derived from an EMBL/GenBank/DDBJ whole genome shotgun (WGS) entry which is preliminary data.</text>
</comment>
<evidence type="ECO:0000313" key="1">
    <source>
        <dbReference type="EMBL" id="OGZ84024.1"/>
    </source>
</evidence>
<accession>A0A1G2JAD4</accession>
<evidence type="ECO:0000313" key="2">
    <source>
        <dbReference type="Proteomes" id="UP000177751"/>
    </source>
</evidence>
<name>A0A1G2JAD4_9BACT</name>
<gene>
    <name evidence="1" type="ORF">A2401_00655</name>
</gene>
<protein>
    <submittedName>
        <fullName evidence="1">Uncharacterized protein</fullName>
    </submittedName>
</protein>
<dbReference type="STRING" id="1802229.A2401_00655"/>
<reference evidence="1 2" key="1">
    <citation type="journal article" date="2016" name="Nat. Commun.">
        <title>Thousands of microbial genomes shed light on interconnected biogeochemical processes in an aquifer system.</title>
        <authorList>
            <person name="Anantharaman K."/>
            <person name="Brown C.T."/>
            <person name="Hug L.A."/>
            <person name="Sharon I."/>
            <person name="Castelle C.J."/>
            <person name="Probst A.J."/>
            <person name="Thomas B.C."/>
            <person name="Singh A."/>
            <person name="Wilkins M.J."/>
            <person name="Karaoz U."/>
            <person name="Brodie E.L."/>
            <person name="Williams K.H."/>
            <person name="Hubbard S.S."/>
            <person name="Banfield J.F."/>
        </authorList>
    </citation>
    <scope>NUCLEOTIDE SEQUENCE [LARGE SCALE GENOMIC DNA]</scope>
</reference>
<sequence>MKKVIILPVISIMFMIFLAPLSYASAMVTANKTVAKIAPHTIASQTKITDSYGNTVTITKTATAFATPYYRGVLVTRTVR</sequence>
<organism evidence="1 2">
    <name type="scientific">Candidatus Staskawiczbacteria bacterium RIFOXYC1_FULL_38_18</name>
    <dbReference type="NCBI Taxonomy" id="1802229"/>
    <lineage>
        <taxon>Bacteria</taxon>
        <taxon>Candidatus Staskawicziibacteriota</taxon>
    </lineage>
</organism>
<proteinExistence type="predicted"/>
<dbReference type="EMBL" id="MHPP01000024">
    <property type="protein sequence ID" value="OGZ84024.1"/>
    <property type="molecule type" value="Genomic_DNA"/>
</dbReference>
<dbReference type="Proteomes" id="UP000177751">
    <property type="component" value="Unassembled WGS sequence"/>
</dbReference>